<evidence type="ECO:0000256" key="5">
    <source>
        <dbReference type="ARBA" id="ARBA00022833"/>
    </source>
</evidence>
<evidence type="ECO:0000256" key="2">
    <source>
        <dbReference type="ARBA" id="ARBA00022723"/>
    </source>
</evidence>
<evidence type="ECO:0000256" key="1">
    <source>
        <dbReference type="ARBA" id="ARBA00004123"/>
    </source>
</evidence>
<keyword evidence="12" id="KW-1185">Reference proteome</keyword>
<feature type="domain" description="C2H2-type" evidence="10">
    <location>
        <begin position="461"/>
        <end position="484"/>
    </location>
</feature>
<dbReference type="Pfam" id="PF00096">
    <property type="entry name" value="zf-C2H2"/>
    <property type="match status" value="3"/>
</dbReference>
<evidence type="ECO:0000313" key="11">
    <source>
        <dbReference type="EMBL" id="CAL4078554.1"/>
    </source>
</evidence>
<dbReference type="Proteomes" id="UP001497623">
    <property type="component" value="Unassembled WGS sequence"/>
</dbReference>
<dbReference type="Gene3D" id="3.30.160.60">
    <property type="entry name" value="Classic Zinc Finger"/>
    <property type="match status" value="2"/>
</dbReference>
<dbReference type="FunFam" id="3.30.160.60:FF:000446">
    <property type="entry name" value="Zinc finger protein"/>
    <property type="match status" value="1"/>
</dbReference>
<dbReference type="EMBL" id="CAXKWB010005461">
    <property type="protein sequence ID" value="CAL4078554.1"/>
    <property type="molecule type" value="Genomic_DNA"/>
</dbReference>
<dbReference type="PANTHER" id="PTHR24406">
    <property type="entry name" value="TRANSCRIPTIONAL REPRESSOR CTCFL-RELATED"/>
    <property type="match status" value="1"/>
</dbReference>
<dbReference type="PROSITE" id="PS00028">
    <property type="entry name" value="ZINC_FINGER_C2H2_1"/>
    <property type="match status" value="3"/>
</dbReference>
<reference evidence="11 12" key="1">
    <citation type="submission" date="2024-05" db="EMBL/GenBank/DDBJ databases">
        <authorList>
            <person name="Wallberg A."/>
        </authorList>
    </citation>
    <scope>NUCLEOTIDE SEQUENCE [LARGE SCALE GENOMIC DNA]</scope>
</reference>
<dbReference type="SUPFAM" id="SSF57667">
    <property type="entry name" value="beta-beta-alpha zinc fingers"/>
    <property type="match status" value="2"/>
</dbReference>
<comment type="subcellular location">
    <subcellularLocation>
        <location evidence="1">Nucleus</location>
    </subcellularLocation>
</comment>
<dbReference type="GO" id="GO:0005634">
    <property type="term" value="C:nucleus"/>
    <property type="evidence" value="ECO:0007669"/>
    <property type="project" value="UniProtKB-SubCell"/>
</dbReference>
<evidence type="ECO:0000256" key="9">
    <source>
        <dbReference type="SAM" id="MobiDB-lite"/>
    </source>
</evidence>
<keyword evidence="3" id="KW-0677">Repeat</keyword>
<evidence type="ECO:0000313" key="12">
    <source>
        <dbReference type="Proteomes" id="UP001497623"/>
    </source>
</evidence>
<dbReference type="AlphaFoldDB" id="A0AAV2QBZ9"/>
<feature type="domain" description="C2H2-type" evidence="10">
    <location>
        <begin position="402"/>
        <end position="430"/>
    </location>
</feature>
<keyword evidence="5" id="KW-0862">Zinc</keyword>
<evidence type="ECO:0000256" key="3">
    <source>
        <dbReference type="ARBA" id="ARBA00022737"/>
    </source>
</evidence>
<sequence>MSVFITGEITNATGKTKPRKKYHTKYSNKYQQDYEWVGPSEKGDTYALCRWCQVDICIKSVGAKGLRDHDQTGRHKQKAKDHFPNPLNNGSVYPVLNLEVVEPSDPCVGDASAVSEQRPNTPQTPNTPQSPKSSSEENIMVPDSSLISNKIEQVADCDKATEKDIKTLPGARDAHIKTNKPSISKVLENMKTKFESSVVIEYDDPVTTPTSETTKTLKKKKIKKKRCAKSMKKETSTSINDDLTCNVCGQEYSHWKQLKQHLLDHIMHAHNEQLSKQKENVEKDKSISKSKKCRTTKTKKKSKVKIKINSLVKREENNVKLEEIDFSNKEEKKRNIDSSFNSKKLKDSVNSESKNISIVSVKHHKEWGLENKNIISDSQEEDLDGPDETDIDITEKQRTTSLHCRVCGMTFYSRGELAIHQREEHNNGRPYKCSHCEKCFTTKNHMEVHTKHKHCEGPNPCQCSVCGKVLSSRTNLRIHMRIHK</sequence>
<dbReference type="GO" id="GO:0008270">
    <property type="term" value="F:zinc ion binding"/>
    <property type="evidence" value="ECO:0007669"/>
    <property type="project" value="UniProtKB-KW"/>
</dbReference>
<keyword evidence="4 7" id="KW-0863">Zinc-finger</keyword>
<feature type="region of interest" description="Disordered" evidence="9">
    <location>
        <begin position="107"/>
        <end position="138"/>
    </location>
</feature>
<feature type="domain" description="C2H2-type" evidence="10">
    <location>
        <begin position="243"/>
        <end position="273"/>
    </location>
</feature>
<dbReference type="SMART" id="SM00355">
    <property type="entry name" value="ZnF_C2H2"/>
    <property type="match status" value="4"/>
</dbReference>
<dbReference type="InterPro" id="IPR013087">
    <property type="entry name" value="Znf_C2H2_type"/>
</dbReference>
<dbReference type="InterPro" id="IPR050888">
    <property type="entry name" value="ZnF_C2H2-type_TF"/>
</dbReference>
<feature type="domain" description="C2H2-type" evidence="10">
    <location>
        <begin position="431"/>
        <end position="454"/>
    </location>
</feature>
<feature type="compositionally biased region" description="Low complexity" evidence="9">
    <location>
        <begin position="119"/>
        <end position="133"/>
    </location>
</feature>
<feature type="non-terminal residue" evidence="11">
    <location>
        <position position="484"/>
    </location>
</feature>
<comment type="caution">
    <text evidence="11">The sequence shown here is derived from an EMBL/GenBank/DDBJ whole genome shotgun (WGS) entry which is preliminary data.</text>
</comment>
<dbReference type="InterPro" id="IPR036236">
    <property type="entry name" value="Znf_C2H2_sf"/>
</dbReference>
<evidence type="ECO:0000256" key="7">
    <source>
        <dbReference type="PROSITE-ProRule" id="PRU00042"/>
    </source>
</evidence>
<dbReference type="PROSITE" id="PS50157">
    <property type="entry name" value="ZINC_FINGER_C2H2_2"/>
    <property type="match status" value="4"/>
</dbReference>
<name>A0AAV2QBZ9_MEGNR</name>
<keyword evidence="8" id="KW-0175">Coiled coil</keyword>
<keyword evidence="2" id="KW-0479">Metal-binding</keyword>
<accession>A0AAV2QBZ9</accession>
<evidence type="ECO:0000256" key="6">
    <source>
        <dbReference type="ARBA" id="ARBA00023242"/>
    </source>
</evidence>
<evidence type="ECO:0000256" key="8">
    <source>
        <dbReference type="SAM" id="Coils"/>
    </source>
</evidence>
<feature type="coiled-coil region" evidence="8">
    <location>
        <begin position="271"/>
        <end position="332"/>
    </location>
</feature>
<evidence type="ECO:0000256" key="4">
    <source>
        <dbReference type="ARBA" id="ARBA00022771"/>
    </source>
</evidence>
<gene>
    <name evidence="11" type="ORF">MNOR_LOCUS10687</name>
</gene>
<organism evidence="11 12">
    <name type="scientific">Meganyctiphanes norvegica</name>
    <name type="common">Northern krill</name>
    <name type="synonym">Thysanopoda norvegica</name>
    <dbReference type="NCBI Taxonomy" id="48144"/>
    <lineage>
        <taxon>Eukaryota</taxon>
        <taxon>Metazoa</taxon>
        <taxon>Ecdysozoa</taxon>
        <taxon>Arthropoda</taxon>
        <taxon>Crustacea</taxon>
        <taxon>Multicrustacea</taxon>
        <taxon>Malacostraca</taxon>
        <taxon>Eumalacostraca</taxon>
        <taxon>Eucarida</taxon>
        <taxon>Euphausiacea</taxon>
        <taxon>Euphausiidae</taxon>
        <taxon>Meganyctiphanes</taxon>
    </lineage>
</organism>
<feature type="region of interest" description="Disordered" evidence="9">
    <location>
        <begin position="66"/>
        <end position="88"/>
    </location>
</feature>
<protein>
    <recommendedName>
        <fullName evidence="10">C2H2-type domain-containing protein</fullName>
    </recommendedName>
</protein>
<keyword evidence="6" id="KW-0539">Nucleus</keyword>
<proteinExistence type="predicted"/>
<evidence type="ECO:0000259" key="10">
    <source>
        <dbReference type="PROSITE" id="PS50157"/>
    </source>
</evidence>